<dbReference type="Pfam" id="PF05190">
    <property type="entry name" value="MutS_IV"/>
    <property type="match status" value="1"/>
</dbReference>
<keyword evidence="6" id="KW-0067">ATP-binding</keyword>
<dbReference type="FunFam" id="3.30.420.110:FF:000002">
    <property type="entry name" value="DNA mismatch repair protein"/>
    <property type="match status" value="1"/>
</dbReference>
<protein>
    <recommendedName>
        <fullName evidence="11">DNA mismatch repair protein MSH2</fullName>
    </recommendedName>
    <alternativeName>
        <fullName evidence="3">DNA mismatch repair protein Msh2</fullName>
    </alternativeName>
    <alternativeName>
        <fullName evidence="10">MutS protein homolog 2</fullName>
    </alternativeName>
</protein>
<dbReference type="FunFam" id="1.10.1420.10:FF:000003">
    <property type="entry name" value="DNA mismatch repair protein"/>
    <property type="match status" value="1"/>
</dbReference>
<dbReference type="SMART" id="SM00534">
    <property type="entry name" value="MUTSac"/>
    <property type="match status" value="1"/>
</dbReference>
<keyword evidence="5 12" id="KW-0227">DNA damage</keyword>
<keyword evidence="8 12" id="KW-0234">DNA repair</keyword>
<dbReference type="Pfam" id="PF05192">
    <property type="entry name" value="MutS_III"/>
    <property type="match status" value="1"/>
</dbReference>
<keyword evidence="4 12" id="KW-0547">Nucleotide-binding</keyword>
<dbReference type="SUPFAM" id="SSF52540">
    <property type="entry name" value="P-loop containing nucleoside triphosphate hydrolases"/>
    <property type="match status" value="1"/>
</dbReference>
<evidence type="ECO:0000256" key="3">
    <source>
        <dbReference type="ARBA" id="ARBA00019549"/>
    </source>
</evidence>
<dbReference type="GO" id="GO:0051053">
    <property type="term" value="P:negative regulation of DNA metabolic process"/>
    <property type="evidence" value="ECO:0007669"/>
    <property type="project" value="UniProtKB-ARBA"/>
</dbReference>
<dbReference type="FunFam" id="3.40.50.300:FF:000925">
    <property type="entry name" value="DNA mismatch repair protein MSH2"/>
    <property type="match status" value="1"/>
</dbReference>
<dbReference type="AlphaFoldDB" id="A0AA38LQT8"/>
<evidence type="ECO:0000256" key="7">
    <source>
        <dbReference type="ARBA" id="ARBA00023125"/>
    </source>
</evidence>
<dbReference type="InterPro" id="IPR027417">
    <property type="entry name" value="P-loop_NTPase"/>
</dbReference>
<accession>A0AA38LQT8</accession>
<dbReference type="Gene3D" id="1.10.1420.10">
    <property type="match status" value="2"/>
</dbReference>
<comment type="similarity">
    <text evidence="2 12">Belongs to the DNA mismatch repair MutS family.</text>
</comment>
<dbReference type="GO" id="GO:0032301">
    <property type="term" value="C:MutSalpha complex"/>
    <property type="evidence" value="ECO:0007669"/>
    <property type="project" value="TreeGrafter"/>
</dbReference>
<keyword evidence="9" id="KW-0539">Nucleus</keyword>
<evidence type="ECO:0000256" key="6">
    <source>
        <dbReference type="ARBA" id="ARBA00022840"/>
    </source>
</evidence>
<evidence type="ECO:0000256" key="12">
    <source>
        <dbReference type="RuleBase" id="RU003756"/>
    </source>
</evidence>
<dbReference type="PIRSF" id="PIRSF005813">
    <property type="entry name" value="MSH2"/>
    <property type="match status" value="1"/>
</dbReference>
<dbReference type="FunFam" id="3.40.1170.10:FF:000003">
    <property type="entry name" value="DNA mismatch repair protein"/>
    <property type="match status" value="1"/>
</dbReference>
<dbReference type="GO" id="GO:0006298">
    <property type="term" value="P:mismatch repair"/>
    <property type="evidence" value="ECO:0007669"/>
    <property type="project" value="InterPro"/>
</dbReference>
<dbReference type="Proteomes" id="UP001164286">
    <property type="component" value="Unassembled WGS sequence"/>
</dbReference>
<dbReference type="PROSITE" id="PS00486">
    <property type="entry name" value="DNA_MISMATCH_REPAIR_2"/>
    <property type="match status" value="1"/>
</dbReference>
<dbReference type="RefSeq" id="XP_052943359.1">
    <property type="nucleotide sequence ID" value="XM_053090008.1"/>
</dbReference>
<dbReference type="EMBL" id="JAKWFO010000008">
    <property type="protein sequence ID" value="KAI9633582.1"/>
    <property type="molecule type" value="Genomic_DNA"/>
</dbReference>
<reference evidence="14" key="1">
    <citation type="journal article" date="2022" name="G3 (Bethesda)">
        <title>High quality genome of the basidiomycete yeast Dioszegia hungarica PDD-24b-2 isolated from cloud water.</title>
        <authorList>
            <person name="Jarrige D."/>
            <person name="Haridas S."/>
            <person name="Bleykasten-Grosshans C."/>
            <person name="Joly M."/>
            <person name="Nadalig T."/>
            <person name="Sancelme M."/>
            <person name="Vuilleumier S."/>
            <person name="Grigoriev I.V."/>
            <person name="Amato P."/>
            <person name="Bringel F."/>
        </authorList>
    </citation>
    <scope>NUCLEOTIDE SEQUENCE</scope>
    <source>
        <strain evidence="14">PDD-24b-2</strain>
    </source>
</reference>
<evidence type="ECO:0000256" key="4">
    <source>
        <dbReference type="ARBA" id="ARBA00022741"/>
    </source>
</evidence>
<dbReference type="InterPro" id="IPR007861">
    <property type="entry name" value="DNA_mismatch_repair_MutS_clamp"/>
</dbReference>
<dbReference type="Pfam" id="PF01624">
    <property type="entry name" value="MutS_I"/>
    <property type="match status" value="1"/>
</dbReference>
<dbReference type="Gene3D" id="3.30.420.110">
    <property type="entry name" value="MutS, connector domain"/>
    <property type="match status" value="1"/>
</dbReference>
<comment type="function">
    <text evidence="12">Component of the post-replicative DNA mismatch repair system (MMR).</text>
</comment>
<evidence type="ECO:0000256" key="1">
    <source>
        <dbReference type="ARBA" id="ARBA00004123"/>
    </source>
</evidence>
<evidence type="ECO:0000259" key="13">
    <source>
        <dbReference type="PROSITE" id="PS00486"/>
    </source>
</evidence>
<dbReference type="InterPro" id="IPR007860">
    <property type="entry name" value="DNA_mmatch_repair_MutS_con_dom"/>
</dbReference>
<dbReference type="InterPro" id="IPR000432">
    <property type="entry name" value="DNA_mismatch_repair_MutS_C"/>
</dbReference>
<dbReference type="GO" id="GO:0030983">
    <property type="term" value="F:mismatched DNA binding"/>
    <property type="evidence" value="ECO:0007669"/>
    <property type="project" value="InterPro"/>
</dbReference>
<proteinExistence type="inferred from homology"/>
<comment type="subcellular location">
    <subcellularLocation>
        <location evidence="1">Nucleus</location>
    </subcellularLocation>
</comment>
<gene>
    <name evidence="14" type="ORF">MKK02DRAFT_38239</name>
</gene>
<dbReference type="InterPro" id="IPR045076">
    <property type="entry name" value="MutS"/>
</dbReference>
<dbReference type="Pfam" id="PF05188">
    <property type="entry name" value="MutS_II"/>
    <property type="match status" value="1"/>
</dbReference>
<dbReference type="GO" id="GO:0140664">
    <property type="term" value="F:ATP-dependent DNA damage sensor activity"/>
    <property type="evidence" value="ECO:0007669"/>
    <property type="project" value="InterPro"/>
</dbReference>
<dbReference type="Pfam" id="PF00488">
    <property type="entry name" value="MutS_V"/>
    <property type="match status" value="1"/>
</dbReference>
<dbReference type="SUPFAM" id="SSF48334">
    <property type="entry name" value="DNA repair protein MutS, domain III"/>
    <property type="match status" value="1"/>
</dbReference>
<dbReference type="PANTHER" id="PTHR11361:SF35">
    <property type="entry name" value="DNA MISMATCH REPAIR PROTEIN MSH2"/>
    <property type="match status" value="1"/>
</dbReference>
<dbReference type="Gene3D" id="3.40.1170.10">
    <property type="entry name" value="DNA repair protein MutS, domain I"/>
    <property type="match status" value="1"/>
</dbReference>
<organism evidence="14 15">
    <name type="scientific">Dioszegia hungarica</name>
    <dbReference type="NCBI Taxonomy" id="4972"/>
    <lineage>
        <taxon>Eukaryota</taxon>
        <taxon>Fungi</taxon>
        <taxon>Dikarya</taxon>
        <taxon>Basidiomycota</taxon>
        <taxon>Agaricomycotina</taxon>
        <taxon>Tremellomycetes</taxon>
        <taxon>Tremellales</taxon>
        <taxon>Bulleribasidiaceae</taxon>
        <taxon>Dioszegia</taxon>
    </lineage>
</organism>
<dbReference type="InterPro" id="IPR007695">
    <property type="entry name" value="DNA_mismatch_repair_MutS-lik_N"/>
</dbReference>
<keyword evidence="7 12" id="KW-0238">DNA-binding</keyword>
<evidence type="ECO:0000256" key="9">
    <source>
        <dbReference type="ARBA" id="ARBA00023242"/>
    </source>
</evidence>
<name>A0AA38LQT8_9TREE</name>
<evidence type="ECO:0000256" key="5">
    <source>
        <dbReference type="ARBA" id="ARBA00022763"/>
    </source>
</evidence>
<evidence type="ECO:0000256" key="11">
    <source>
        <dbReference type="ARBA" id="ARBA00073545"/>
    </source>
</evidence>
<keyword evidence="15" id="KW-1185">Reference proteome</keyword>
<feature type="domain" description="DNA mismatch repair proteins mutS family" evidence="13">
    <location>
        <begin position="762"/>
        <end position="778"/>
    </location>
</feature>
<dbReference type="InterPro" id="IPR011184">
    <property type="entry name" value="DNA_mismatch_repair_Msh2"/>
</dbReference>
<evidence type="ECO:0000256" key="2">
    <source>
        <dbReference type="ARBA" id="ARBA00006271"/>
    </source>
</evidence>
<dbReference type="GO" id="GO:0006312">
    <property type="term" value="P:mitotic recombination"/>
    <property type="evidence" value="ECO:0007669"/>
    <property type="project" value="TreeGrafter"/>
</dbReference>
<comment type="caution">
    <text evidence="14">The sequence shown here is derived from an EMBL/GenBank/DDBJ whole genome shotgun (WGS) entry which is preliminary data.</text>
</comment>
<dbReference type="PANTHER" id="PTHR11361">
    <property type="entry name" value="DNA MISMATCH REPAIR PROTEIN MUTS FAMILY MEMBER"/>
    <property type="match status" value="1"/>
</dbReference>
<dbReference type="GeneID" id="77729213"/>
<evidence type="ECO:0000256" key="10">
    <source>
        <dbReference type="ARBA" id="ARBA00029795"/>
    </source>
</evidence>
<dbReference type="Gene3D" id="3.40.50.300">
    <property type="entry name" value="P-loop containing nucleotide triphosphate hydrolases"/>
    <property type="match status" value="1"/>
</dbReference>
<evidence type="ECO:0000313" key="14">
    <source>
        <dbReference type="EMBL" id="KAI9633582.1"/>
    </source>
</evidence>
<evidence type="ECO:0000256" key="8">
    <source>
        <dbReference type="ARBA" id="ARBA00023204"/>
    </source>
</evidence>
<sequence>MYGNESTAAPAARQQFEMDSESEDRFCRFVMKMPPKAEGMVRLFDRGDYFSAHGADALLVAHQVYKTTNVIKYLGSGSASTQAGPSSGRGLPSVLISMTLTKAFLRECLTTKQMRVEIYEAEEGAAGRRNNTRWTLARSASPGNISQLEDLLFSHTDLVANAVSMAIKLHMKEGIRTVGVAFVDVQEKLVGVAEFVEDENFGNTESMLIQLGVKECIMQGDDKRADHELTKLRTLVERCGVIVTERKSADFIPRSVEQDLNRLLDERYRGVTLPEFELKLAMASLAALIIYLSLLSDLSLHGNFRLHKHDLSQFMKLDASALKALNLMPNPQDVGGGKNMSLFGLLDKCKTSQGKRLLQRWLKQPLVNLHEITTRQQVVEAFFDDAGTRRTMQDSHLKAMPDFHRISKKFHRRVASLEDVVRVYQAIAALSRMITSLEAIRPLDPAATILIEEKYLVPLREHAEKLQTYTDMVEETVDLDAMSRHDFILKPELDTELQRLRDELLDVKDGLDAEHDRVASDLNVEKDKKLHLENHQVYKYSFRITKAEAGSIRGKKGYSDLATQKSGTIFTTSKLRDLSENYTRLSKEYDDKQRHLVKEVVSIAASYTPVLEALDDLIAAVDVTVSFAHVAASAPTAYVKPKLSEKGTGDVVVTGARHPCLEVQEDIDFISNDHEMRKDASEFIILTGPNMGGKSTYIRQIGVIALMAQIGSFVPADQAELPIFDCILARVGAGDSQLKGVSTFMAEMLETATILKSATKDSLIIIDELGRGTSTYDGFGLAWAISEHIATKIRAFCLFATHFHELTTLDQNLGYVKNLHVEALVQQRKGEDGTISKQERDITLLYKVKDGICDQSFGIHVAELANFPESVVKLAKRKAEELEDFGDGTSDDIFAKHSKTETDEGTALIKEFLHEWKAGVDATTDDGDAKMELSEEEQVEQLRRVAEKYKERFEASTWISDVLAGF</sequence>
<dbReference type="InterPro" id="IPR036678">
    <property type="entry name" value="MutS_con_dom_sf"/>
</dbReference>
<dbReference type="InterPro" id="IPR036187">
    <property type="entry name" value="DNA_mismatch_repair_MutS_sf"/>
</dbReference>
<evidence type="ECO:0000313" key="15">
    <source>
        <dbReference type="Proteomes" id="UP001164286"/>
    </source>
</evidence>
<dbReference type="InterPro" id="IPR032642">
    <property type="entry name" value="Msh2_ATP-bd"/>
</dbReference>
<dbReference type="CDD" id="cd03285">
    <property type="entry name" value="ABC_MSH2_euk"/>
    <property type="match status" value="1"/>
</dbReference>
<dbReference type="GO" id="GO:0005524">
    <property type="term" value="F:ATP binding"/>
    <property type="evidence" value="ECO:0007669"/>
    <property type="project" value="UniProtKB-KW"/>
</dbReference>
<dbReference type="InterPro" id="IPR016151">
    <property type="entry name" value="DNA_mismatch_repair_MutS_N"/>
</dbReference>
<dbReference type="InterPro" id="IPR007696">
    <property type="entry name" value="DNA_mismatch_repair_MutS_core"/>
</dbReference>
<dbReference type="SMART" id="SM00533">
    <property type="entry name" value="MUTSd"/>
    <property type="match status" value="1"/>
</dbReference>